<dbReference type="InterPro" id="IPR011008">
    <property type="entry name" value="Dimeric_a/b-barrel"/>
</dbReference>
<dbReference type="AlphaFoldDB" id="A0A927MUL6"/>
<sequence>MKFLLNVYQRPSMVVSPPEDERDELLDHEEFVTMVTESGELVGVEAIADPSTGAVVRVRGGVPTVTDGPYLQAEDFVAGYYVVDCESRERAVELAALAPGARFLGVEVRPLMGSAGMEM</sequence>
<keyword evidence="4" id="KW-1185">Reference proteome</keyword>
<evidence type="ECO:0000259" key="2">
    <source>
        <dbReference type="Pfam" id="PF03795"/>
    </source>
</evidence>
<organism evidence="3 4">
    <name type="scientific">Actinopolymorpha pittospori</name>
    <dbReference type="NCBI Taxonomy" id="648752"/>
    <lineage>
        <taxon>Bacteria</taxon>
        <taxon>Bacillati</taxon>
        <taxon>Actinomycetota</taxon>
        <taxon>Actinomycetes</taxon>
        <taxon>Propionibacteriales</taxon>
        <taxon>Actinopolymorphaceae</taxon>
        <taxon>Actinopolymorpha</taxon>
    </lineage>
</organism>
<dbReference type="Pfam" id="PF03795">
    <property type="entry name" value="YCII"/>
    <property type="match status" value="1"/>
</dbReference>
<name>A0A927MUL6_9ACTN</name>
<comment type="caution">
    <text evidence="3">The sequence shown here is derived from an EMBL/GenBank/DDBJ whole genome shotgun (WGS) entry which is preliminary data.</text>
</comment>
<reference evidence="3" key="1">
    <citation type="submission" date="2020-10" db="EMBL/GenBank/DDBJ databases">
        <title>Sequencing the genomes of 1000 actinobacteria strains.</title>
        <authorList>
            <person name="Klenk H.-P."/>
        </authorList>
    </citation>
    <scope>NUCLEOTIDE SEQUENCE</scope>
    <source>
        <strain evidence="3">DSM 45354</strain>
    </source>
</reference>
<dbReference type="PANTHER" id="PTHR35174">
    <property type="entry name" value="BLL7171 PROTEIN-RELATED"/>
    <property type="match status" value="1"/>
</dbReference>
<evidence type="ECO:0000313" key="3">
    <source>
        <dbReference type="EMBL" id="MBE1607176.1"/>
    </source>
</evidence>
<dbReference type="Proteomes" id="UP000638648">
    <property type="component" value="Unassembled WGS sequence"/>
</dbReference>
<dbReference type="Gene3D" id="3.30.70.1060">
    <property type="entry name" value="Dimeric alpha+beta barrel"/>
    <property type="match status" value="1"/>
</dbReference>
<gene>
    <name evidence="3" type="ORF">HEB94_004024</name>
</gene>
<dbReference type="EMBL" id="JADBEM010000001">
    <property type="protein sequence ID" value="MBE1607176.1"/>
    <property type="molecule type" value="Genomic_DNA"/>
</dbReference>
<proteinExistence type="inferred from homology"/>
<feature type="domain" description="YCII-related" evidence="2">
    <location>
        <begin position="1"/>
        <end position="111"/>
    </location>
</feature>
<comment type="similarity">
    <text evidence="1">Belongs to the YciI family.</text>
</comment>
<dbReference type="InterPro" id="IPR005545">
    <property type="entry name" value="YCII"/>
</dbReference>
<accession>A0A927MUL6</accession>
<dbReference type="RefSeq" id="WP_192751168.1">
    <property type="nucleotide sequence ID" value="NZ_BAABJL010000175.1"/>
</dbReference>
<evidence type="ECO:0000313" key="4">
    <source>
        <dbReference type="Proteomes" id="UP000638648"/>
    </source>
</evidence>
<protein>
    <recommendedName>
        <fullName evidence="2">YCII-related domain-containing protein</fullName>
    </recommendedName>
</protein>
<evidence type="ECO:0000256" key="1">
    <source>
        <dbReference type="ARBA" id="ARBA00007689"/>
    </source>
</evidence>
<dbReference type="PANTHER" id="PTHR35174:SF3">
    <property type="entry name" value="BLL7171 PROTEIN"/>
    <property type="match status" value="1"/>
</dbReference>
<dbReference type="SUPFAM" id="SSF54909">
    <property type="entry name" value="Dimeric alpha+beta barrel"/>
    <property type="match status" value="1"/>
</dbReference>